<accession>A0AAJ1SXR1</accession>
<dbReference type="RefSeq" id="WP_307255675.1">
    <property type="nucleotide sequence ID" value="NZ_JAUSUC010000001.1"/>
</dbReference>
<proteinExistence type="predicted"/>
<dbReference type="SMART" id="SM00028">
    <property type="entry name" value="TPR"/>
    <property type="match status" value="7"/>
</dbReference>
<dbReference type="Pfam" id="PF13429">
    <property type="entry name" value="TPR_15"/>
    <property type="match status" value="1"/>
</dbReference>
<evidence type="ECO:0000256" key="1">
    <source>
        <dbReference type="ARBA" id="ARBA00022737"/>
    </source>
</evidence>
<dbReference type="InterPro" id="IPR041656">
    <property type="entry name" value="TPR_5"/>
</dbReference>
<dbReference type="SUPFAM" id="SSF48452">
    <property type="entry name" value="TPR-like"/>
    <property type="match status" value="2"/>
</dbReference>
<gene>
    <name evidence="5" type="ORF">J2S13_000081</name>
</gene>
<dbReference type="AlphaFoldDB" id="A0AAJ1SXR1"/>
<keyword evidence="1" id="KW-0677">Repeat</keyword>
<evidence type="ECO:0000256" key="2">
    <source>
        <dbReference type="ARBA" id="ARBA00022803"/>
    </source>
</evidence>
<dbReference type="Proteomes" id="UP001237207">
    <property type="component" value="Unassembled WGS sequence"/>
</dbReference>
<dbReference type="EMBL" id="JAUSUC010000001">
    <property type="protein sequence ID" value="MDQ0213687.1"/>
    <property type="molecule type" value="Genomic_DNA"/>
</dbReference>
<reference evidence="5" key="1">
    <citation type="submission" date="2023-07" db="EMBL/GenBank/DDBJ databases">
        <title>Genomic Encyclopedia of Type Strains, Phase IV (KMG-IV): sequencing the most valuable type-strain genomes for metagenomic binning, comparative biology and taxonomic classification.</title>
        <authorList>
            <person name="Goeker M."/>
        </authorList>
    </citation>
    <scope>NUCLEOTIDE SEQUENCE</scope>
    <source>
        <strain evidence="5">DSM 23947</strain>
    </source>
</reference>
<dbReference type="Gene3D" id="1.25.40.10">
    <property type="entry name" value="Tetratricopeptide repeat domain"/>
    <property type="match status" value="2"/>
</dbReference>
<organism evidence="5 6">
    <name type="scientific">Oikeobacillus pervagus</name>
    <dbReference type="NCBI Taxonomy" id="1325931"/>
    <lineage>
        <taxon>Bacteria</taxon>
        <taxon>Bacillati</taxon>
        <taxon>Bacillota</taxon>
        <taxon>Bacilli</taxon>
        <taxon>Bacillales</taxon>
        <taxon>Bacillaceae</taxon>
        <taxon>Oikeobacillus</taxon>
    </lineage>
</organism>
<feature type="repeat" description="TPR" evidence="3">
    <location>
        <begin position="272"/>
        <end position="305"/>
    </location>
</feature>
<dbReference type="InterPro" id="IPR051012">
    <property type="entry name" value="CellSynth/LPSAsmb/PSIAsmb"/>
</dbReference>
<sequence length="419" mass="49057">MSTPQQMILSLEKGEYDQAQYYFNKVKKSSNEDEQFQLAEELYQLGFLEESRELYEILLNKYPDEGELQILLAEVLVEMDQEEEALSILEQFSESDSFYPRALLLLADLYQMQGLFEVSEQKLLKARELLPKEPIIDFALAELYMEQGRFSEAIPYYEKILKQGENELAGVDLHQRVAEALSTQGAFEESLPYYEKALENKLEINTLFGFAFTAYQAGFYRTAIEKFTELKQLDPDYHSVYLFLAKCYEHEGQLMESLETIKQGIHHDGFNKELYFLGGKVALKLNEEEEAEKFLREAFSLDPGYMEAALTLNKLLFHQERYEDVIEIIQILMQEGEVDPQLLWDKAKAFNETEQYSLALNAYQEAYTFFNNNQDFLEEYAYFLLEEGYHQKAIELFKTLLVSDPTNDEWISLVERLEN</sequence>
<comment type="caution">
    <text evidence="5">The sequence shown here is derived from an EMBL/GenBank/DDBJ whole genome shotgun (WGS) entry which is preliminary data.</text>
</comment>
<feature type="repeat" description="TPR" evidence="3">
    <location>
        <begin position="134"/>
        <end position="167"/>
    </location>
</feature>
<evidence type="ECO:0000256" key="3">
    <source>
        <dbReference type="PROSITE-ProRule" id="PRU00339"/>
    </source>
</evidence>
<keyword evidence="2 3" id="KW-0802">TPR repeat</keyword>
<dbReference type="PANTHER" id="PTHR45586">
    <property type="entry name" value="TPR REPEAT-CONTAINING PROTEIN PA4667"/>
    <property type="match status" value="1"/>
</dbReference>
<dbReference type="InterPro" id="IPR019734">
    <property type="entry name" value="TPR_rpt"/>
</dbReference>
<dbReference type="Pfam" id="PF12688">
    <property type="entry name" value="TPR_5"/>
    <property type="match status" value="1"/>
</dbReference>
<dbReference type="PROSITE" id="PS50005">
    <property type="entry name" value="TPR"/>
    <property type="match status" value="2"/>
</dbReference>
<protein>
    <submittedName>
        <fullName evidence="5">Tetratricopeptide (TPR) repeat protein</fullName>
    </submittedName>
</protein>
<feature type="domain" description="Tetratrico peptide repeat group 5" evidence="4">
    <location>
        <begin position="35"/>
        <end position="89"/>
    </location>
</feature>
<dbReference type="PANTHER" id="PTHR45586:SF15">
    <property type="entry name" value="TPR REPEAT-CONTAINING PROTEIN YPIA"/>
    <property type="match status" value="1"/>
</dbReference>
<evidence type="ECO:0000313" key="6">
    <source>
        <dbReference type="Proteomes" id="UP001237207"/>
    </source>
</evidence>
<evidence type="ECO:0000259" key="4">
    <source>
        <dbReference type="Pfam" id="PF12688"/>
    </source>
</evidence>
<name>A0AAJ1SXR1_9BACI</name>
<dbReference type="InterPro" id="IPR011990">
    <property type="entry name" value="TPR-like_helical_dom_sf"/>
</dbReference>
<dbReference type="Pfam" id="PF13424">
    <property type="entry name" value="TPR_12"/>
    <property type="match status" value="1"/>
</dbReference>
<keyword evidence="6" id="KW-1185">Reference proteome</keyword>
<evidence type="ECO:0000313" key="5">
    <source>
        <dbReference type="EMBL" id="MDQ0213687.1"/>
    </source>
</evidence>